<dbReference type="GO" id="GO:0016020">
    <property type="term" value="C:membrane"/>
    <property type="evidence" value="ECO:0007669"/>
    <property type="project" value="InterPro"/>
</dbReference>
<keyword evidence="2" id="KW-0813">Transport</keyword>
<feature type="domain" description="ABC transporter" evidence="5">
    <location>
        <begin position="2"/>
        <end position="215"/>
    </location>
</feature>
<dbReference type="PANTHER" id="PTHR46743:SF2">
    <property type="entry name" value="TEICHOIC ACIDS EXPORT ATP-BINDING PROTEIN TAGH"/>
    <property type="match status" value="1"/>
</dbReference>
<dbReference type="AlphaFoldDB" id="S9Q9D6"/>
<dbReference type="GO" id="GO:0140359">
    <property type="term" value="F:ABC-type transporter activity"/>
    <property type="evidence" value="ECO:0007669"/>
    <property type="project" value="InterPro"/>
</dbReference>
<dbReference type="RefSeq" id="WP_020040066.1">
    <property type="nucleotide sequence ID" value="NZ_KE557281.1"/>
</dbReference>
<protein>
    <submittedName>
        <fullName evidence="6">Capsular polysaccharide ABC transporter, ATP-binding protein KpsT</fullName>
    </submittedName>
</protein>
<dbReference type="InterPro" id="IPR017871">
    <property type="entry name" value="ABC_transporter-like_CS"/>
</dbReference>
<evidence type="ECO:0000256" key="3">
    <source>
        <dbReference type="ARBA" id="ARBA00022741"/>
    </source>
</evidence>
<dbReference type="GO" id="GO:0016887">
    <property type="term" value="F:ATP hydrolysis activity"/>
    <property type="evidence" value="ECO:0007669"/>
    <property type="project" value="InterPro"/>
</dbReference>
<comment type="similarity">
    <text evidence="1">Belongs to the ABC transporter superfamily.</text>
</comment>
<dbReference type="OrthoDB" id="9778870at2"/>
<keyword evidence="4 6" id="KW-0067">ATP-binding</keyword>
<dbReference type="GO" id="GO:0005524">
    <property type="term" value="F:ATP binding"/>
    <property type="evidence" value="ECO:0007669"/>
    <property type="project" value="UniProtKB-KW"/>
</dbReference>
<dbReference type="Gene3D" id="3.40.50.300">
    <property type="entry name" value="P-loop containing nucleotide triphosphate hydrolases"/>
    <property type="match status" value="1"/>
</dbReference>
<dbReference type="Pfam" id="PF00005">
    <property type="entry name" value="ABC_tran"/>
    <property type="match status" value="1"/>
</dbReference>
<dbReference type="PANTHER" id="PTHR46743">
    <property type="entry name" value="TEICHOIC ACIDS EXPORT ATP-BINDING PROTEIN TAGH"/>
    <property type="match status" value="1"/>
</dbReference>
<dbReference type="SMART" id="SM00382">
    <property type="entry name" value="AAA"/>
    <property type="match status" value="1"/>
</dbReference>
<dbReference type="EMBL" id="APVH01000042">
    <property type="protein sequence ID" value="EPX77986.1"/>
    <property type="molecule type" value="Genomic_DNA"/>
</dbReference>
<dbReference type="STRING" id="1123237.Salmuc_03308"/>
<dbReference type="HOGENOM" id="CLU_000604_1_2_5"/>
<dbReference type="InterPro" id="IPR027417">
    <property type="entry name" value="P-loop_NTPase"/>
</dbReference>
<dbReference type="InterPro" id="IPR015860">
    <property type="entry name" value="ABC_transpr_TagH-like"/>
</dbReference>
<evidence type="ECO:0000256" key="4">
    <source>
        <dbReference type="ARBA" id="ARBA00022840"/>
    </source>
</evidence>
<proteinExistence type="inferred from homology"/>
<evidence type="ECO:0000256" key="2">
    <source>
        <dbReference type="ARBA" id="ARBA00022448"/>
    </source>
</evidence>
<dbReference type="PROSITE" id="PS50893">
    <property type="entry name" value="ABC_TRANSPORTER_2"/>
    <property type="match status" value="1"/>
</dbReference>
<dbReference type="PROSITE" id="PS00211">
    <property type="entry name" value="ABC_TRANSPORTER_1"/>
    <property type="match status" value="1"/>
</dbReference>
<dbReference type="Proteomes" id="UP000015347">
    <property type="component" value="Unassembled WGS sequence"/>
</dbReference>
<accession>S9Q9D6</accession>
<organism evidence="6 7">
    <name type="scientific">Salipiger mucosus DSM 16094</name>
    <dbReference type="NCBI Taxonomy" id="1123237"/>
    <lineage>
        <taxon>Bacteria</taxon>
        <taxon>Pseudomonadati</taxon>
        <taxon>Pseudomonadota</taxon>
        <taxon>Alphaproteobacteria</taxon>
        <taxon>Rhodobacterales</taxon>
        <taxon>Roseobacteraceae</taxon>
        <taxon>Salipiger</taxon>
    </lineage>
</organism>
<gene>
    <name evidence="6" type="ORF">Salmuc_03308</name>
</gene>
<evidence type="ECO:0000256" key="1">
    <source>
        <dbReference type="ARBA" id="ARBA00005417"/>
    </source>
</evidence>
<dbReference type="eggNOG" id="COG1134">
    <property type="taxonomic scope" value="Bacteria"/>
</dbReference>
<keyword evidence="7" id="KW-1185">Reference proteome</keyword>
<name>S9Q9D6_9RHOB</name>
<keyword evidence="3" id="KW-0547">Nucleotide-binding</keyword>
<comment type="caution">
    <text evidence="6">The sequence shown here is derived from an EMBL/GenBank/DDBJ whole genome shotgun (WGS) entry which is preliminary data.</text>
</comment>
<evidence type="ECO:0000313" key="6">
    <source>
        <dbReference type="EMBL" id="EPX77986.1"/>
    </source>
</evidence>
<reference evidence="7" key="1">
    <citation type="journal article" date="2014" name="Stand. Genomic Sci.">
        <title>Genome sequence of the exopolysaccharide-producing Salipiger mucosus type strain (DSM 16094(T)), a moderately halophilic member of the Roseobacter clade.</title>
        <authorList>
            <person name="Riedel T."/>
            <person name="Spring S."/>
            <person name="Fiebig A."/>
            <person name="Petersen J."/>
            <person name="Kyrpides N.C."/>
            <person name="Goker M."/>
            <person name="Klenk H.P."/>
        </authorList>
    </citation>
    <scope>NUCLEOTIDE SEQUENCE [LARGE SCALE GENOMIC DNA]</scope>
    <source>
        <strain evidence="7">DSM 16094</strain>
    </source>
</reference>
<dbReference type="SUPFAM" id="SSF52540">
    <property type="entry name" value="P-loop containing nucleoside triphosphate hydrolases"/>
    <property type="match status" value="1"/>
</dbReference>
<dbReference type="InterPro" id="IPR003439">
    <property type="entry name" value="ABC_transporter-like_ATP-bd"/>
</dbReference>
<sequence length="218" mass="24396">MLEFQNVTKFFRTPEGRKYILDDVSLDIEADKGLCILGMNGAGKSTLVKMISGTELPNAGRIIPEGKVSWPMGLSGSFQPSMTGRENVEFVARIYGQDVGKIMGEVEEFSELGGYMDMPVQTYSSGMKSRLAFGLSLAVSFDIYLIDEIISVGDRLFKEKSRKALLEKVQSSRVVLISHHESTVREFCDRCALLRHGRLELFDTVDSAFKEFNSIEDR</sequence>
<dbReference type="InterPro" id="IPR003593">
    <property type="entry name" value="AAA+_ATPase"/>
</dbReference>
<dbReference type="InterPro" id="IPR050683">
    <property type="entry name" value="Bact_Polysacc_Export_ATP-bd"/>
</dbReference>
<evidence type="ECO:0000313" key="7">
    <source>
        <dbReference type="Proteomes" id="UP000015347"/>
    </source>
</evidence>
<evidence type="ECO:0000259" key="5">
    <source>
        <dbReference type="PROSITE" id="PS50893"/>
    </source>
</evidence>
<dbReference type="CDD" id="cd03220">
    <property type="entry name" value="ABC_KpsT_Wzt"/>
    <property type="match status" value="1"/>
</dbReference>